<accession>A0A2N0QRI8</accession>
<dbReference type="VEuPathDB" id="FungiDB:RhiirA1_478803"/>
<comment type="caution">
    <text evidence="2">The sequence shown here is derived from an EMBL/GenBank/DDBJ whole genome shotgun (WGS) entry which is preliminary data.</text>
</comment>
<dbReference type="EMBL" id="LLXH01003964">
    <property type="protein sequence ID" value="PKC53673.1"/>
    <property type="molecule type" value="Genomic_DNA"/>
</dbReference>
<dbReference type="VEuPathDB" id="FungiDB:FUN_023230"/>
<dbReference type="AlphaFoldDB" id="A0A2N0QRI8"/>
<sequence>MAFNQTYSNLLAKLLASLINEAWIRLTSWKRKPLSEKKASKINPIVESFLKHEAIRYLKRLIRTFEKFMLDIEKEYRERINANKKLRCEIDNLKMQVEETEKELASMKSDSSH</sequence>
<evidence type="ECO:0000256" key="1">
    <source>
        <dbReference type="SAM" id="Coils"/>
    </source>
</evidence>
<gene>
    <name evidence="2" type="ORF">RhiirA1_478803</name>
</gene>
<keyword evidence="1" id="KW-0175">Coiled coil</keyword>
<evidence type="ECO:0000313" key="2">
    <source>
        <dbReference type="EMBL" id="PKC53673.1"/>
    </source>
</evidence>
<evidence type="ECO:0000313" key="3">
    <source>
        <dbReference type="Proteomes" id="UP000232688"/>
    </source>
</evidence>
<organism evidence="2 3">
    <name type="scientific">Rhizophagus irregularis</name>
    <dbReference type="NCBI Taxonomy" id="588596"/>
    <lineage>
        <taxon>Eukaryota</taxon>
        <taxon>Fungi</taxon>
        <taxon>Fungi incertae sedis</taxon>
        <taxon>Mucoromycota</taxon>
        <taxon>Glomeromycotina</taxon>
        <taxon>Glomeromycetes</taxon>
        <taxon>Glomerales</taxon>
        <taxon>Glomeraceae</taxon>
        <taxon>Rhizophagus</taxon>
    </lineage>
</organism>
<reference evidence="2 3" key="2">
    <citation type="submission" date="2017-10" db="EMBL/GenBank/DDBJ databases">
        <title>Genome analyses suggest a sexual origin of heterokaryosis in a supposedly ancient asexual fungus.</title>
        <authorList>
            <person name="Corradi N."/>
            <person name="Sedzielewska K."/>
            <person name="Noel J."/>
            <person name="Charron P."/>
            <person name="Farinelli L."/>
            <person name="Marton T."/>
            <person name="Kruger M."/>
            <person name="Pelin A."/>
            <person name="Brachmann A."/>
            <person name="Corradi N."/>
        </authorList>
    </citation>
    <scope>NUCLEOTIDE SEQUENCE [LARGE SCALE GENOMIC DNA]</scope>
    <source>
        <strain evidence="2 3">A1</strain>
    </source>
</reference>
<dbReference type="Proteomes" id="UP000232688">
    <property type="component" value="Unassembled WGS sequence"/>
</dbReference>
<proteinExistence type="predicted"/>
<feature type="coiled-coil region" evidence="1">
    <location>
        <begin position="76"/>
        <end position="110"/>
    </location>
</feature>
<reference evidence="2 3" key="1">
    <citation type="submission" date="2017-10" db="EMBL/GenBank/DDBJ databases">
        <title>Extensive intraspecific genome diversity in a model arbuscular mycorrhizal fungus.</title>
        <authorList>
            <person name="Chen E.C.H."/>
            <person name="Morin E."/>
            <person name="Baudet D."/>
            <person name="Noel J."/>
            <person name="Ndikumana S."/>
            <person name="Charron P."/>
            <person name="St-Onge C."/>
            <person name="Giorgi J."/>
            <person name="Grigoriev I.V."/>
            <person name="Roux C."/>
            <person name="Martin F.M."/>
            <person name="Corradi N."/>
        </authorList>
    </citation>
    <scope>NUCLEOTIDE SEQUENCE [LARGE SCALE GENOMIC DNA]</scope>
    <source>
        <strain evidence="2 3">A1</strain>
    </source>
</reference>
<name>A0A2N0QRI8_9GLOM</name>
<protein>
    <submittedName>
        <fullName evidence="2">Uncharacterized protein</fullName>
    </submittedName>
</protein>